<evidence type="ECO:0000313" key="2">
    <source>
        <dbReference type="EMBL" id="KXT46560.1"/>
    </source>
</evidence>
<proteinExistence type="predicted"/>
<sequence length="142" mass="16332">IMKTNLISKAVVMLAVVMASVMNFSANASNPTQYVKNEEMTGELMTAKTIFKNEDGHLYRHLRYTYTYDTENRVTSKEASKWDSSKEAWVPYFKMDVSYANNEVELSYARWNSKSNAYDSSIKKTVYEMNDDNVTLMLASTK</sequence>
<dbReference type="Proteomes" id="UP000070319">
    <property type="component" value="Unassembled WGS sequence"/>
</dbReference>
<evidence type="ECO:0000256" key="1">
    <source>
        <dbReference type="SAM" id="SignalP"/>
    </source>
</evidence>
<feature type="signal peptide" evidence="1">
    <location>
        <begin position="1"/>
        <end position="28"/>
    </location>
</feature>
<gene>
    <name evidence="2" type="ORF">HMPREF2531_03103</name>
</gene>
<dbReference type="InterPro" id="IPR024339">
    <property type="entry name" value="DUF3836"/>
</dbReference>
<accession>A0A139L557</accession>
<evidence type="ECO:0000313" key="3">
    <source>
        <dbReference type="Proteomes" id="UP000070319"/>
    </source>
</evidence>
<dbReference type="AlphaFoldDB" id="A0A139L557"/>
<dbReference type="EMBL" id="LTDF01000122">
    <property type="protein sequence ID" value="KXT46560.1"/>
    <property type="molecule type" value="Genomic_DNA"/>
</dbReference>
<reference evidence="2 3" key="1">
    <citation type="submission" date="2016-02" db="EMBL/GenBank/DDBJ databases">
        <authorList>
            <person name="Wen L."/>
            <person name="He K."/>
            <person name="Yang H."/>
        </authorList>
    </citation>
    <scope>NUCLEOTIDE SEQUENCE [LARGE SCALE GENOMIC DNA]</scope>
    <source>
        <strain evidence="2 3">KLE1704</strain>
    </source>
</reference>
<feature type="non-terminal residue" evidence="2">
    <location>
        <position position="1"/>
    </location>
</feature>
<comment type="caution">
    <text evidence="2">The sequence shown here is derived from an EMBL/GenBank/DDBJ whole genome shotgun (WGS) entry which is preliminary data.</text>
</comment>
<protein>
    <recommendedName>
        <fullName evidence="4">DUF3836 domain-containing protein</fullName>
    </recommendedName>
</protein>
<dbReference type="Gene3D" id="2.40.128.720">
    <property type="match status" value="1"/>
</dbReference>
<name>A0A139L557_9BACE</name>
<evidence type="ECO:0008006" key="4">
    <source>
        <dbReference type="Google" id="ProtNLM"/>
    </source>
</evidence>
<keyword evidence="1" id="KW-0732">Signal</keyword>
<dbReference type="Pfam" id="PF12930">
    <property type="entry name" value="DUF3836"/>
    <property type="match status" value="1"/>
</dbReference>
<feature type="chain" id="PRO_5007487130" description="DUF3836 domain-containing protein" evidence="1">
    <location>
        <begin position="29"/>
        <end position="142"/>
    </location>
</feature>
<dbReference type="PATRIC" id="fig|329854.7.peg.3166"/>
<organism evidence="2">
    <name type="scientific">Bacteroides intestinalis</name>
    <dbReference type="NCBI Taxonomy" id="329854"/>
    <lineage>
        <taxon>Bacteria</taxon>
        <taxon>Pseudomonadati</taxon>
        <taxon>Bacteroidota</taxon>
        <taxon>Bacteroidia</taxon>
        <taxon>Bacteroidales</taxon>
        <taxon>Bacteroidaceae</taxon>
        <taxon>Bacteroides</taxon>
    </lineage>
</organism>